<sequence length="59" mass="6601">MQSEFNKGAAYARDCIIADIIGLQNKIIDQTDGEQYKTLQSLLIKIEDSYGEIMKDFGG</sequence>
<gene>
    <name evidence="1" type="ORF">V6984_09075</name>
</gene>
<dbReference type="EMBL" id="CP146256">
    <property type="protein sequence ID" value="XAH75888.1"/>
    <property type="molecule type" value="Genomic_DNA"/>
</dbReference>
<protein>
    <submittedName>
        <fullName evidence="1">Uncharacterized protein</fullName>
    </submittedName>
</protein>
<keyword evidence="2" id="KW-1185">Reference proteome</keyword>
<proteinExistence type="predicted"/>
<dbReference type="RefSeq" id="WP_342759464.1">
    <property type="nucleotide sequence ID" value="NZ_CP146256.1"/>
</dbReference>
<dbReference type="Proteomes" id="UP001451571">
    <property type="component" value="Chromosome"/>
</dbReference>
<evidence type="ECO:0000313" key="1">
    <source>
        <dbReference type="EMBL" id="XAH75888.1"/>
    </source>
</evidence>
<accession>A0ABZ3F040</accession>
<reference evidence="1 2" key="1">
    <citation type="submission" date="2024-02" db="EMBL/GenBank/DDBJ databases">
        <title>Bacterial strain from lacustrine sediment.</title>
        <authorList>
            <person name="Petit C."/>
            <person name="Fadhlaoui K."/>
        </authorList>
    </citation>
    <scope>NUCLEOTIDE SEQUENCE [LARGE SCALE GENOMIC DNA]</scope>
    <source>
        <strain evidence="1 2">IPX-CK</strain>
    </source>
</reference>
<name>A0ABZ3F040_9FIRM</name>
<evidence type="ECO:0000313" key="2">
    <source>
        <dbReference type="Proteomes" id="UP001451571"/>
    </source>
</evidence>
<organism evidence="1 2">
    <name type="scientific">Kineothrix sedimenti</name>
    <dbReference type="NCBI Taxonomy" id="3123317"/>
    <lineage>
        <taxon>Bacteria</taxon>
        <taxon>Bacillati</taxon>
        <taxon>Bacillota</taxon>
        <taxon>Clostridia</taxon>
        <taxon>Lachnospirales</taxon>
        <taxon>Lachnospiraceae</taxon>
        <taxon>Kineothrix</taxon>
    </lineage>
</organism>